<organism evidence="5 6">
    <name type="scientific">Rhizobium mesosinicum</name>
    <dbReference type="NCBI Taxonomy" id="335017"/>
    <lineage>
        <taxon>Bacteria</taxon>
        <taxon>Pseudomonadati</taxon>
        <taxon>Pseudomonadota</taxon>
        <taxon>Alphaproteobacteria</taxon>
        <taxon>Hyphomicrobiales</taxon>
        <taxon>Rhizobiaceae</taxon>
        <taxon>Rhizobium/Agrobacterium group</taxon>
        <taxon>Rhizobium</taxon>
    </lineage>
</organism>
<dbReference type="InterPro" id="IPR046335">
    <property type="entry name" value="LacI/GalR-like_sensor"/>
</dbReference>
<keyword evidence="6" id="KW-1185">Reference proteome</keyword>
<evidence type="ECO:0000313" key="6">
    <source>
        <dbReference type="Proteomes" id="UP000717752"/>
    </source>
</evidence>
<dbReference type="InterPro" id="IPR010982">
    <property type="entry name" value="Lambda_DNA-bd_dom_sf"/>
</dbReference>
<dbReference type="SMART" id="SM00354">
    <property type="entry name" value="HTH_LACI"/>
    <property type="match status" value="1"/>
</dbReference>
<dbReference type="Gene3D" id="3.40.50.2300">
    <property type="match status" value="2"/>
</dbReference>
<keyword evidence="3" id="KW-0804">Transcription</keyword>
<dbReference type="Proteomes" id="UP000717752">
    <property type="component" value="Unassembled WGS sequence"/>
</dbReference>
<evidence type="ECO:0000256" key="3">
    <source>
        <dbReference type="ARBA" id="ARBA00023163"/>
    </source>
</evidence>
<gene>
    <name evidence="5" type="ORF">JNB85_18945</name>
</gene>
<protein>
    <submittedName>
        <fullName evidence="5">LacI family DNA-binding transcriptional regulator</fullName>
    </submittedName>
</protein>
<evidence type="ECO:0000256" key="1">
    <source>
        <dbReference type="ARBA" id="ARBA00023015"/>
    </source>
</evidence>
<dbReference type="SUPFAM" id="SSF53822">
    <property type="entry name" value="Periplasmic binding protein-like I"/>
    <property type="match status" value="1"/>
</dbReference>
<dbReference type="RefSeq" id="WP_220335847.1">
    <property type="nucleotide sequence ID" value="NZ_JAEUAK010000007.1"/>
</dbReference>
<accession>A0ABS7GX51</accession>
<feature type="domain" description="HTH lacI-type" evidence="4">
    <location>
        <begin position="17"/>
        <end position="71"/>
    </location>
</feature>
<keyword evidence="2 5" id="KW-0238">DNA-binding</keyword>
<dbReference type="PANTHER" id="PTHR30146">
    <property type="entry name" value="LACI-RELATED TRANSCRIPTIONAL REPRESSOR"/>
    <property type="match status" value="1"/>
</dbReference>
<sequence>MTAEKAKGKAARSNSNVTIVDIARLAGVNPSTVSRALSGSSAVTLQTRARIAQIAKESGYIANHNARMLRSRKANQILVIVPNIAAFSHPDVILGIEEALEEYNIGVIVGSTKGSEAREIALARQLVTGAADGLILLNGRLPDELGELTHYSRRIVAISRPVANPGIAFVGIDNEQAATEATRYLLSLGRKRIAHIGGPEQSPIFAARARGYRTAMEQAGLEDISDVQHFSSFDIAAGRDAMRSILSRKQLPDAILCASDELAFGAIQVARERGIKVPEQLAFIGFDNHPVSEAFSPALTTISVPRRRLGVLGAQTLLRQIDADVDVAEPQLLPYEFLVRASCGRNGFAS</sequence>
<dbReference type="GO" id="GO:0003677">
    <property type="term" value="F:DNA binding"/>
    <property type="evidence" value="ECO:0007669"/>
    <property type="project" value="UniProtKB-KW"/>
</dbReference>
<dbReference type="InterPro" id="IPR000843">
    <property type="entry name" value="HTH_LacI"/>
</dbReference>
<dbReference type="PROSITE" id="PS50932">
    <property type="entry name" value="HTH_LACI_2"/>
    <property type="match status" value="1"/>
</dbReference>
<dbReference type="EMBL" id="JAEUAK010000007">
    <property type="protein sequence ID" value="MBW9054486.1"/>
    <property type="molecule type" value="Genomic_DNA"/>
</dbReference>
<dbReference type="PANTHER" id="PTHR30146:SF120">
    <property type="entry name" value="ALANINE RACEMASE"/>
    <property type="match status" value="1"/>
</dbReference>
<comment type="caution">
    <text evidence="5">The sequence shown here is derived from an EMBL/GenBank/DDBJ whole genome shotgun (WGS) entry which is preliminary data.</text>
</comment>
<dbReference type="CDD" id="cd06284">
    <property type="entry name" value="PBP1_LacI-like"/>
    <property type="match status" value="1"/>
</dbReference>
<evidence type="ECO:0000259" key="4">
    <source>
        <dbReference type="PROSITE" id="PS50932"/>
    </source>
</evidence>
<dbReference type="Pfam" id="PF00356">
    <property type="entry name" value="LacI"/>
    <property type="match status" value="1"/>
</dbReference>
<dbReference type="InterPro" id="IPR028082">
    <property type="entry name" value="Peripla_BP_I"/>
</dbReference>
<dbReference type="CDD" id="cd01392">
    <property type="entry name" value="HTH_LacI"/>
    <property type="match status" value="1"/>
</dbReference>
<dbReference type="Pfam" id="PF13377">
    <property type="entry name" value="Peripla_BP_3"/>
    <property type="match status" value="1"/>
</dbReference>
<evidence type="ECO:0000313" key="5">
    <source>
        <dbReference type="EMBL" id="MBW9054486.1"/>
    </source>
</evidence>
<name>A0ABS7GX51_9HYPH</name>
<reference evidence="5 6" key="1">
    <citation type="journal article" date="2021" name="MBio">
        <title>Poor Competitiveness of Bradyrhizobium in Pigeon Pea Root Colonization in Indian Soils.</title>
        <authorList>
            <person name="Chalasani D."/>
            <person name="Basu A."/>
            <person name="Pullabhotla S.V.S.R.N."/>
            <person name="Jorrin B."/>
            <person name="Neal A.L."/>
            <person name="Poole P.S."/>
            <person name="Podile A.R."/>
            <person name="Tkacz A."/>
        </authorList>
    </citation>
    <scope>NUCLEOTIDE SEQUENCE [LARGE SCALE GENOMIC DNA]</scope>
    <source>
        <strain evidence="5 6">HU56</strain>
    </source>
</reference>
<evidence type="ECO:0000256" key="2">
    <source>
        <dbReference type="ARBA" id="ARBA00023125"/>
    </source>
</evidence>
<proteinExistence type="predicted"/>
<dbReference type="Gene3D" id="1.10.260.40">
    <property type="entry name" value="lambda repressor-like DNA-binding domains"/>
    <property type="match status" value="1"/>
</dbReference>
<keyword evidence="1" id="KW-0805">Transcription regulation</keyword>
<dbReference type="SUPFAM" id="SSF47413">
    <property type="entry name" value="lambda repressor-like DNA-binding domains"/>
    <property type="match status" value="1"/>
</dbReference>